<dbReference type="InterPro" id="IPR004095">
    <property type="entry name" value="TGS"/>
</dbReference>
<dbReference type="SUPFAM" id="SSF55021">
    <property type="entry name" value="ACT-like"/>
    <property type="match status" value="1"/>
</dbReference>
<evidence type="ECO:0000256" key="1">
    <source>
        <dbReference type="ARBA" id="ARBA00007476"/>
    </source>
</evidence>
<dbReference type="InterPro" id="IPR045865">
    <property type="entry name" value="ACT-like_dom_sf"/>
</dbReference>
<comment type="similarity">
    <text evidence="1">Belongs to the RelA/SpoT family.</text>
</comment>
<evidence type="ECO:0000256" key="2">
    <source>
        <dbReference type="ARBA" id="ARBA00070102"/>
    </source>
</evidence>
<dbReference type="CDD" id="cd01668">
    <property type="entry name" value="TGS_RSH"/>
    <property type="match status" value="1"/>
</dbReference>
<dbReference type="SUPFAM" id="SSF81271">
    <property type="entry name" value="TGS-like"/>
    <property type="match status" value="1"/>
</dbReference>
<feature type="non-terminal residue" evidence="5">
    <location>
        <position position="1"/>
    </location>
</feature>
<dbReference type="SUPFAM" id="SSF81301">
    <property type="entry name" value="Nucleotidyltransferase"/>
    <property type="match status" value="1"/>
</dbReference>
<dbReference type="FunFam" id="3.10.20.30:FF:000002">
    <property type="entry name" value="GTP pyrophosphokinase (RelA/SpoT)"/>
    <property type="match status" value="1"/>
</dbReference>
<dbReference type="SMART" id="SM00954">
    <property type="entry name" value="RelA_SpoT"/>
    <property type="match status" value="1"/>
</dbReference>
<dbReference type="GO" id="GO:0015969">
    <property type="term" value="P:guanosine tetraphosphate metabolic process"/>
    <property type="evidence" value="ECO:0007669"/>
    <property type="project" value="InterPro"/>
</dbReference>
<proteinExistence type="inferred from homology"/>
<dbReference type="Gene3D" id="3.10.20.30">
    <property type="match status" value="1"/>
</dbReference>
<dbReference type="GO" id="GO:0042594">
    <property type="term" value="P:response to starvation"/>
    <property type="evidence" value="ECO:0007669"/>
    <property type="project" value="TreeGrafter"/>
</dbReference>
<dbReference type="Pfam" id="PF04607">
    <property type="entry name" value="RelA_SpoT"/>
    <property type="match status" value="1"/>
</dbReference>
<dbReference type="CDD" id="cd04876">
    <property type="entry name" value="ACT_RelA-SpoT"/>
    <property type="match status" value="1"/>
</dbReference>
<accession>A0A7R8WR31</accession>
<dbReference type="CDD" id="cd05399">
    <property type="entry name" value="NT_Rel-Spo_like"/>
    <property type="match status" value="1"/>
</dbReference>
<dbReference type="InterPro" id="IPR012675">
    <property type="entry name" value="Beta-grasp_dom_sf"/>
</dbReference>
<dbReference type="InterPro" id="IPR002912">
    <property type="entry name" value="ACT_dom"/>
</dbReference>
<reference evidence="5" key="1">
    <citation type="submission" date="2020-11" db="EMBL/GenBank/DDBJ databases">
        <authorList>
            <person name="Tran Van P."/>
        </authorList>
    </citation>
    <scope>NUCLEOTIDE SEQUENCE</scope>
</reference>
<dbReference type="Gene3D" id="3.30.70.260">
    <property type="match status" value="1"/>
</dbReference>
<dbReference type="GO" id="GO:0008728">
    <property type="term" value="F:GTP diphosphokinase activity"/>
    <property type="evidence" value="ECO:0007669"/>
    <property type="project" value="TreeGrafter"/>
</dbReference>
<dbReference type="GO" id="GO:0005886">
    <property type="term" value="C:plasma membrane"/>
    <property type="evidence" value="ECO:0007669"/>
    <property type="project" value="TreeGrafter"/>
</dbReference>
<dbReference type="OrthoDB" id="430679at2759"/>
<dbReference type="PANTHER" id="PTHR21262">
    <property type="entry name" value="GUANOSINE-3',5'-BIS DIPHOSPHATE 3'-PYROPHOSPHOHYDROLASE"/>
    <property type="match status" value="1"/>
</dbReference>
<sequence length="471" mass="53011">PKHIYSIWKKLQKKNLTIEELYDLRALRVIVPDLGSCYTVLGIVHTHWPTVPKEFDDYIASPKPNGYRSLHTVVVGPQDKPVEIQIRTQQMHDYAELGFAAHWRYKENTGEDAALQNAINSLRGLLEGEHHDTEGNASSFKTSIFSNRVFVLTPKSEVVELSKGATPLDFAYAVHTEVGHRCRGAKVNGLIVPLTYQLQTGEQVEILTGKRAAPSRDWMTAGRGYLVSSNSRSKVRAWWHQQDQQDNIDAGRRLLDQARKRWSNKSITLAELLTRFSQADEDSLLLAIGRGDIRVTQLDALMRPPAEVRPQTGKKPLTPSKQDAEASVLGVKNLLTRVAKCCKPVPGDDVVGYITLGHGVTVHRRDCKNMEHLPESRLNRLVEIDWGQEAGAYPVSIKISALDRSGLLRDVTQEISSRKINLIRSETYTDIATEQVKMKLSVQVKDNEQLEKLMVQLRKVKSVLEVQRAHS</sequence>
<evidence type="ECO:0000256" key="3">
    <source>
        <dbReference type="ARBA" id="ARBA00075768"/>
    </source>
</evidence>
<dbReference type="InterPro" id="IPR007685">
    <property type="entry name" value="RelA_SpoT"/>
</dbReference>
<dbReference type="InterPro" id="IPR033655">
    <property type="entry name" value="TGS_RelA/SpoT"/>
</dbReference>
<dbReference type="EMBL" id="OB680090">
    <property type="protein sequence ID" value="CAD7236574.1"/>
    <property type="molecule type" value="Genomic_DNA"/>
</dbReference>
<dbReference type="Pfam" id="PF13291">
    <property type="entry name" value="ACT_4"/>
    <property type="match status" value="1"/>
</dbReference>
<dbReference type="AlphaFoldDB" id="A0A7R8WR31"/>
<dbReference type="InterPro" id="IPR043519">
    <property type="entry name" value="NT_sf"/>
</dbReference>
<evidence type="ECO:0000256" key="4">
    <source>
        <dbReference type="ARBA" id="ARBA00082153"/>
    </source>
</evidence>
<dbReference type="PROSITE" id="PS51671">
    <property type="entry name" value="ACT"/>
    <property type="match status" value="1"/>
</dbReference>
<dbReference type="PROSITE" id="PS51880">
    <property type="entry name" value="TGS"/>
    <property type="match status" value="1"/>
</dbReference>
<dbReference type="Pfam" id="PF02824">
    <property type="entry name" value="TGS"/>
    <property type="match status" value="1"/>
</dbReference>
<organism evidence="5">
    <name type="scientific">Cyprideis torosa</name>
    <dbReference type="NCBI Taxonomy" id="163714"/>
    <lineage>
        <taxon>Eukaryota</taxon>
        <taxon>Metazoa</taxon>
        <taxon>Ecdysozoa</taxon>
        <taxon>Arthropoda</taxon>
        <taxon>Crustacea</taxon>
        <taxon>Oligostraca</taxon>
        <taxon>Ostracoda</taxon>
        <taxon>Podocopa</taxon>
        <taxon>Podocopida</taxon>
        <taxon>Cytherocopina</taxon>
        <taxon>Cytheroidea</taxon>
        <taxon>Cytherideidae</taxon>
        <taxon>Cyprideis</taxon>
    </lineage>
</organism>
<dbReference type="Gene3D" id="3.30.460.10">
    <property type="entry name" value="Beta Polymerase, domain 2"/>
    <property type="match status" value="1"/>
</dbReference>
<dbReference type="PANTHER" id="PTHR21262:SF31">
    <property type="entry name" value="GTP PYROPHOSPHOKINASE"/>
    <property type="match status" value="1"/>
</dbReference>
<evidence type="ECO:0000313" key="5">
    <source>
        <dbReference type="EMBL" id="CAD7236574.1"/>
    </source>
</evidence>
<dbReference type="InterPro" id="IPR012676">
    <property type="entry name" value="TGS-like"/>
</dbReference>
<dbReference type="GO" id="GO:0008893">
    <property type="term" value="F:guanosine-3',5'-bis(diphosphate) 3'-diphosphatase activity"/>
    <property type="evidence" value="ECO:0007669"/>
    <property type="project" value="TreeGrafter"/>
</dbReference>
<name>A0A7R8WR31_9CRUS</name>
<protein>
    <recommendedName>
        <fullName evidence="2">Putative GTP diphosphokinase RSH1, chloroplastic</fullName>
    </recommendedName>
    <alternativeName>
        <fullName evidence="3">RelA/SpoT homolog 1</fullName>
    </alternativeName>
    <alternativeName>
        <fullName evidence="4">ppGpp synthetase RSH1</fullName>
    </alternativeName>
</protein>
<gene>
    <name evidence="5" type="ORF">CTOB1V02_LOCUS14389</name>
</gene>